<dbReference type="InterPro" id="IPR050411">
    <property type="entry name" value="AlphaKG_dependent_hydroxylases"/>
</dbReference>
<evidence type="ECO:0000313" key="6">
    <source>
        <dbReference type="Proteomes" id="UP000474565"/>
    </source>
</evidence>
<evidence type="ECO:0000313" key="5">
    <source>
        <dbReference type="EMBL" id="MYM84901.1"/>
    </source>
</evidence>
<keyword evidence="3" id="KW-0045">Antibiotic biosynthesis</keyword>
<dbReference type="Gene3D" id="3.60.130.10">
    <property type="entry name" value="Clavaminate synthase-like"/>
    <property type="match status" value="1"/>
</dbReference>
<dbReference type="AlphaFoldDB" id="A0A6L8MS55"/>
<reference evidence="5 6" key="1">
    <citation type="submission" date="2019-12" db="EMBL/GenBank/DDBJ databases">
        <title>Novel species isolated from a subtropical stream in China.</title>
        <authorList>
            <person name="Lu H."/>
        </authorList>
    </citation>
    <scope>NUCLEOTIDE SEQUENCE [LARGE SCALE GENOMIC DNA]</scope>
    <source>
        <strain evidence="5 6">FT50W</strain>
    </source>
</reference>
<evidence type="ECO:0000256" key="1">
    <source>
        <dbReference type="ARBA" id="ARBA00001954"/>
    </source>
</evidence>
<protein>
    <submittedName>
        <fullName evidence="5">TauD/TfdA family dioxygenase</fullName>
    </submittedName>
</protein>
<organism evidence="5 6">
    <name type="scientific">Duganella lactea</name>
    <dbReference type="NCBI Taxonomy" id="2692173"/>
    <lineage>
        <taxon>Bacteria</taxon>
        <taxon>Pseudomonadati</taxon>
        <taxon>Pseudomonadota</taxon>
        <taxon>Betaproteobacteria</taxon>
        <taxon>Burkholderiales</taxon>
        <taxon>Oxalobacteraceae</taxon>
        <taxon>Telluria group</taxon>
        <taxon>Duganella</taxon>
    </lineage>
</organism>
<dbReference type="InterPro" id="IPR042098">
    <property type="entry name" value="TauD-like_sf"/>
</dbReference>
<name>A0A6L8MS55_9BURK</name>
<keyword evidence="5" id="KW-0223">Dioxygenase</keyword>
<dbReference type="SUPFAM" id="SSF51197">
    <property type="entry name" value="Clavaminate synthase-like"/>
    <property type="match status" value="1"/>
</dbReference>
<feature type="domain" description="TauD/TfdA-like" evidence="4">
    <location>
        <begin position="21"/>
        <end position="312"/>
    </location>
</feature>
<dbReference type="InterPro" id="IPR003819">
    <property type="entry name" value="TauD/TfdA-like"/>
</dbReference>
<proteinExistence type="predicted"/>
<dbReference type="EMBL" id="WWCP01000042">
    <property type="protein sequence ID" value="MYM84901.1"/>
    <property type="molecule type" value="Genomic_DNA"/>
</dbReference>
<comment type="cofactor">
    <cofactor evidence="1">
        <name>Fe(2+)</name>
        <dbReference type="ChEBI" id="CHEBI:29033"/>
    </cofactor>
</comment>
<keyword evidence="2" id="KW-0560">Oxidoreductase</keyword>
<evidence type="ECO:0000256" key="2">
    <source>
        <dbReference type="ARBA" id="ARBA00023002"/>
    </source>
</evidence>
<dbReference type="GO" id="GO:0016706">
    <property type="term" value="F:2-oxoglutarate-dependent dioxygenase activity"/>
    <property type="evidence" value="ECO:0007669"/>
    <property type="project" value="UniProtKB-ARBA"/>
</dbReference>
<evidence type="ECO:0000256" key="3">
    <source>
        <dbReference type="ARBA" id="ARBA00023194"/>
    </source>
</evidence>
<evidence type="ECO:0000259" key="4">
    <source>
        <dbReference type="Pfam" id="PF02668"/>
    </source>
</evidence>
<dbReference type="Pfam" id="PF02668">
    <property type="entry name" value="TauD"/>
    <property type="match status" value="1"/>
</dbReference>
<dbReference type="Proteomes" id="UP000474565">
    <property type="component" value="Unassembled WGS sequence"/>
</dbReference>
<dbReference type="PANTHER" id="PTHR10696">
    <property type="entry name" value="GAMMA-BUTYROBETAINE HYDROXYLASE-RELATED"/>
    <property type="match status" value="1"/>
</dbReference>
<gene>
    <name evidence="5" type="ORF">GTP44_23505</name>
</gene>
<dbReference type="PANTHER" id="PTHR10696:SF56">
    <property type="entry name" value="TAUD_TFDA-LIKE DOMAIN-CONTAINING PROTEIN"/>
    <property type="match status" value="1"/>
</dbReference>
<accession>A0A6L8MS55</accession>
<dbReference type="GO" id="GO:0017000">
    <property type="term" value="P:antibiotic biosynthetic process"/>
    <property type="evidence" value="ECO:0007669"/>
    <property type="project" value="UniProtKB-KW"/>
</dbReference>
<sequence length="318" mass="35023">MNISPLFEADHHPIVITPTASANLADLYRYIDGQGSHLQQRLQQHGGILFRGFGLRGTADLAAMATRLGARPGSYSGGNSPRTKLAPDVFTSTEYPASEMISLHHEMSYLPRWPKRLFFMAEVAAATGGQTSLASSIDITAALTGEIADAFRQKGLVYIRNFHPGVAIGKSWQATYGVGDPVQLEDIVRGQGGTCHWAAGGALQVRTELSAFRYDEASGRDLWFNQAEQWHPSALHPEVRAMFERSFGVGQLAHHCEHADGSPLDEGMLARVRAILLEHTLLFDWQQGDLLMIDNVQMLHGRQAYRGPRKTLVYLSES</sequence>
<comment type="caution">
    <text evidence="5">The sequence shown here is derived from an EMBL/GenBank/DDBJ whole genome shotgun (WGS) entry which is preliminary data.</text>
</comment>